<name>T1C6W8_9ZZZZ</name>
<reference evidence="2" key="2">
    <citation type="journal article" date="2014" name="ISME J.">
        <title>Microbial stratification in low pH oxic and suboxic macroscopic growths along an acid mine drainage.</title>
        <authorList>
            <person name="Mendez-Garcia C."/>
            <person name="Mesa V."/>
            <person name="Sprenger R.R."/>
            <person name="Richter M."/>
            <person name="Diez M.S."/>
            <person name="Solano J."/>
            <person name="Bargiela R."/>
            <person name="Golyshina O.V."/>
            <person name="Manteca A."/>
            <person name="Ramos J.L."/>
            <person name="Gallego J.R."/>
            <person name="Llorente I."/>
            <person name="Martins Dos Santos V.A."/>
            <person name="Jensen O.N."/>
            <person name="Pelaez A.I."/>
            <person name="Sanchez J."/>
            <person name="Ferrer M."/>
        </authorList>
    </citation>
    <scope>NUCLEOTIDE SEQUENCE</scope>
</reference>
<feature type="domain" description="ABC-type transport auxiliary lipoprotein component" evidence="1">
    <location>
        <begin position="16"/>
        <end position="150"/>
    </location>
</feature>
<dbReference type="Pfam" id="PF03886">
    <property type="entry name" value="ABC_trans_aux"/>
    <property type="match status" value="1"/>
</dbReference>
<proteinExistence type="predicted"/>
<evidence type="ECO:0000313" key="2">
    <source>
        <dbReference type="EMBL" id="EQD81186.1"/>
    </source>
</evidence>
<organism evidence="2">
    <name type="scientific">mine drainage metagenome</name>
    <dbReference type="NCBI Taxonomy" id="410659"/>
    <lineage>
        <taxon>unclassified sequences</taxon>
        <taxon>metagenomes</taxon>
        <taxon>ecological metagenomes</taxon>
    </lineage>
</organism>
<dbReference type="Gene3D" id="3.40.50.10610">
    <property type="entry name" value="ABC-type transport auxiliary lipoprotein component"/>
    <property type="match status" value="1"/>
</dbReference>
<sequence length="158" mass="17284">MPRYEDFGALSSDQPPAGRALRLRAVDSPAWLDNGGIAYRLLAEHPHQLRAYAQHRWVAPPPQLLAQSIRARLPAGAAPRVLRIRLLRFEQDFETADRARAVIVLRARLTGPDGHWIAARQFAISLPCAPDVDGAVSGLSTAARRASAAIVAWARSIQ</sequence>
<keyword evidence="2" id="KW-0449">Lipoprotein</keyword>
<evidence type="ECO:0000259" key="1">
    <source>
        <dbReference type="Pfam" id="PF03886"/>
    </source>
</evidence>
<dbReference type="SUPFAM" id="SSF159594">
    <property type="entry name" value="XCC0632-like"/>
    <property type="match status" value="1"/>
</dbReference>
<gene>
    <name evidence="2" type="ORF">B1A_00094</name>
</gene>
<dbReference type="InterPro" id="IPR005586">
    <property type="entry name" value="ABC_trans_aux"/>
</dbReference>
<dbReference type="EMBL" id="AUZX01000072">
    <property type="protein sequence ID" value="EQD81186.1"/>
    <property type="molecule type" value="Genomic_DNA"/>
</dbReference>
<accession>T1C6W8</accession>
<dbReference type="AlphaFoldDB" id="T1C6W8"/>
<comment type="caution">
    <text evidence="2">The sequence shown here is derived from an EMBL/GenBank/DDBJ whole genome shotgun (WGS) entry which is preliminary data.</text>
</comment>
<reference evidence="2" key="1">
    <citation type="submission" date="2013-08" db="EMBL/GenBank/DDBJ databases">
        <authorList>
            <person name="Mendez C."/>
            <person name="Richter M."/>
            <person name="Ferrer M."/>
            <person name="Sanchez J."/>
        </authorList>
    </citation>
    <scope>NUCLEOTIDE SEQUENCE</scope>
</reference>
<protein>
    <submittedName>
        <fullName evidence="2">Lipoprotein</fullName>
    </submittedName>
</protein>